<dbReference type="InterPro" id="IPR053385">
    <property type="entry name" value="ABC_transport_permease"/>
</dbReference>
<reference evidence="10 11" key="1">
    <citation type="submission" date="2018-05" db="EMBL/GenBank/DDBJ databases">
        <title>Complete genome sequence of Megasphaera sp. AJH120T, isolated from the ceca of a chicken.</title>
        <authorList>
            <person name="Maki J."/>
            <person name="Looft T."/>
        </authorList>
    </citation>
    <scope>NUCLEOTIDE SEQUENCE [LARGE SCALE GENOMIC DNA]</scope>
    <source>
        <strain evidence="10 11">AJH120</strain>
    </source>
</reference>
<dbReference type="CDD" id="cd06261">
    <property type="entry name" value="TM_PBP2"/>
    <property type="match status" value="1"/>
</dbReference>
<dbReference type="InterPro" id="IPR000515">
    <property type="entry name" value="MetI-like"/>
</dbReference>
<keyword evidence="8" id="KW-0732">Signal</keyword>
<comment type="subcellular location">
    <subcellularLocation>
        <location evidence="1 7">Cell membrane</location>
        <topology evidence="1 7">Multi-pass membrane protein</topology>
    </subcellularLocation>
</comment>
<evidence type="ECO:0000256" key="1">
    <source>
        <dbReference type="ARBA" id="ARBA00004651"/>
    </source>
</evidence>
<accession>A0A346B1C5</accession>
<protein>
    <submittedName>
        <fullName evidence="10">ABC transporter permease</fullName>
    </submittedName>
</protein>
<feature type="transmembrane region" description="Helical" evidence="7">
    <location>
        <begin position="243"/>
        <end position="264"/>
    </location>
</feature>
<evidence type="ECO:0000256" key="5">
    <source>
        <dbReference type="ARBA" id="ARBA00022989"/>
    </source>
</evidence>
<dbReference type="RefSeq" id="WP_107196367.1">
    <property type="nucleotide sequence ID" value="NZ_CP029462.1"/>
</dbReference>
<feature type="signal peptide" evidence="8">
    <location>
        <begin position="1"/>
        <end position="36"/>
    </location>
</feature>
<evidence type="ECO:0000256" key="6">
    <source>
        <dbReference type="ARBA" id="ARBA00023136"/>
    </source>
</evidence>
<dbReference type="GO" id="GO:0005886">
    <property type="term" value="C:plasma membrane"/>
    <property type="evidence" value="ECO:0007669"/>
    <property type="project" value="UniProtKB-SubCell"/>
</dbReference>
<keyword evidence="5 7" id="KW-1133">Transmembrane helix</keyword>
<keyword evidence="3" id="KW-1003">Cell membrane</keyword>
<name>A0A346B1C5_9FIRM</name>
<dbReference type="GO" id="GO:0055085">
    <property type="term" value="P:transmembrane transport"/>
    <property type="evidence" value="ECO:0007669"/>
    <property type="project" value="InterPro"/>
</dbReference>
<evidence type="ECO:0000313" key="10">
    <source>
        <dbReference type="EMBL" id="AXL21918.1"/>
    </source>
</evidence>
<evidence type="ECO:0000256" key="3">
    <source>
        <dbReference type="ARBA" id="ARBA00022475"/>
    </source>
</evidence>
<sequence>MISEALVSRKAPKQRLVLFSLCAAALLCVAAFGAHLCPYDPYAQQYDAVLQAPSWDHWLGTDRYGRDMLSRILAGAQLSIFSALALVAMIAFIGTGIGLLCGYYSGKADALCMRLADVCLAFPSLIFAMAIAAVLNGGIHNAVVALGAVSWPKYARLVRSRTLALKEQKFILAAQMAGSLPRQILIRHILPNCLGTIVVTAALDIGTMMMELAALSFLGLGAKPPAAEWGSMMSTGRSMLQTYPWVVLSPGAAIFLSVAILNLWGDALRDYIDPKERGR</sequence>
<feature type="chain" id="PRO_5038819656" evidence="8">
    <location>
        <begin position="37"/>
        <end position="279"/>
    </location>
</feature>
<dbReference type="AlphaFoldDB" id="A0A346B1C5"/>
<dbReference type="InterPro" id="IPR050366">
    <property type="entry name" value="BP-dependent_transpt_permease"/>
</dbReference>
<dbReference type="KEGG" id="meg:DKB62_10275"/>
<evidence type="ECO:0000256" key="8">
    <source>
        <dbReference type="SAM" id="SignalP"/>
    </source>
</evidence>
<evidence type="ECO:0000256" key="2">
    <source>
        <dbReference type="ARBA" id="ARBA00022448"/>
    </source>
</evidence>
<comment type="similarity">
    <text evidence="7">Belongs to the binding-protein-dependent transport system permease family.</text>
</comment>
<dbReference type="OrthoDB" id="9797472at2"/>
<feature type="transmembrane region" description="Helical" evidence="7">
    <location>
        <begin position="78"/>
        <end position="103"/>
    </location>
</feature>
<dbReference type="PANTHER" id="PTHR43386">
    <property type="entry name" value="OLIGOPEPTIDE TRANSPORT SYSTEM PERMEASE PROTEIN APPC"/>
    <property type="match status" value="1"/>
</dbReference>
<evidence type="ECO:0000259" key="9">
    <source>
        <dbReference type="PROSITE" id="PS50928"/>
    </source>
</evidence>
<evidence type="ECO:0000256" key="7">
    <source>
        <dbReference type="RuleBase" id="RU363032"/>
    </source>
</evidence>
<organism evidence="10 11">
    <name type="scientific">Megasphaera stantonii</name>
    <dbReference type="NCBI Taxonomy" id="2144175"/>
    <lineage>
        <taxon>Bacteria</taxon>
        <taxon>Bacillati</taxon>
        <taxon>Bacillota</taxon>
        <taxon>Negativicutes</taxon>
        <taxon>Veillonellales</taxon>
        <taxon>Veillonellaceae</taxon>
        <taxon>Megasphaera</taxon>
    </lineage>
</organism>
<proteinExistence type="inferred from homology"/>
<keyword evidence="2 7" id="KW-0813">Transport</keyword>
<dbReference type="EMBL" id="CP029462">
    <property type="protein sequence ID" value="AXL21918.1"/>
    <property type="molecule type" value="Genomic_DNA"/>
</dbReference>
<keyword evidence="11" id="KW-1185">Reference proteome</keyword>
<dbReference type="InterPro" id="IPR035906">
    <property type="entry name" value="MetI-like_sf"/>
</dbReference>
<dbReference type="Gene3D" id="1.10.3720.10">
    <property type="entry name" value="MetI-like"/>
    <property type="match status" value="1"/>
</dbReference>
<feature type="transmembrane region" description="Helical" evidence="7">
    <location>
        <begin position="115"/>
        <end position="133"/>
    </location>
</feature>
<evidence type="ECO:0000313" key="11">
    <source>
        <dbReference type="Proteomes" id="UP000254337"/>
    </source>
</evidence>
<evidence type="ECO:0000256" key="4">
    <source>
        <dbReference type="ARBA" id="ARBA00022692"/>
    </source>
</evidence>
<feature type="transmembrane region" description="Helical" evidence="7">
    <location>
        <begin position="196"/>
        <end position="222"/>
    </location>
</feature>
<dbReference type="Pfam" id="PF00528">
    <property type="entry name" value="BPD_transp_1"/>
    <property type="match status" value="1"/>
</dbReference>
<feature type="domain" description="ABC transmembrane type-1" evidence="9">
    <location>
        <begin position="80"/>
        <end position="265"/>
    </location>
</feature>
<dbReference type="PROSITE" id="PS50928">
    <property type="entry name" value="ABC_TM1"/>
    <property type="match status" value="1"/>
</dbReference>
<gene>
    <name evidence="10" type="primary">nikC</name>
    <name evidence="10" type="ORF">DKB62_10275</name>
</gene>
<dbReference type="PANTHER" id="PTHR43386:SF25">
    <property type="entry name" value="PEPTIDE ABC TRANSPORTER PERMEASE PROTEIN"/>
    <property type="match status" value="1"/>
</dbReference>
<keyword evidence="4 7" id="KW-0812">Transmembrane</keyword>
<dbReference type="SUPFAM" id="SSF161098">
    <property type="entry name" value="MetI-like"/>
    <property type="match status" value="1"/>
</dbReference>
<dbReference type="NCBIfam" id="NF045474">
    <property type="entry name" value="Opp2C"/>
    <property type="match status" value="1"/>
</dbReference>
<keyword evidence="6 7" id="KW-0472">Membrane</keyword>
<dbReference type="Proteomes" id="UP000254337">
    <property type="component" value="Chromosome"/>
</dbReference>